<evidence type="ECO:0000256" key="3">
    <source>
        <dbReference type="SAM" id="SignalP"/>
    </source>
</evidence>
<dbReference type="SUPFAM" id="SSF57424">
    <property type="entry name" value="LDL receptor-like module"/>
    <property type="match status" value="1"/>
</dbReference>
<dbReference type="Pfam" id="PF07677">
    <property type="entry name" value="A2M_recep"/>
    <property type="match status" value="1"/>
</dbReference>
<dbReference type="SMART" id="SM01361">
    <property type="entry name" value="A2M_recep"/>
    <property type="match status" value="1"/>
</dbReference>
<feature type="disulfide bond" evidence="2">
    <location>
        <begin position="710"/>
        <end position="728"/>
    </location>
</feature>
<dbReference type="SUPFAM" id="SSF49410">
    <property type="entry name" value="Alpha-macroglobulin receptor domain"/>
    <property type="match status" value="1"/>
</dbReference>
<name>A0A9D4E4W8_DREPO</name>
<evidence type="ECO:0008006" key="9">
    <source>
        <dbReference type="Google" id="ProtNLM"/>
    </source>
</evidence>
<dbReference type="Gene3D" id="4.10.400.10">
    <property type="entry name" value="Low-density Lipoprotein Receptor"/>
    <property type="match status" value="1"/>
</dbReference>
<keyword evidence="8" id="KW-1185">Reference proteome</keyword>
<evidence type="ECO:0000259" key="4">
    <source>
        <dbReference type="SMART" id="SM01359"/>
    </source>
</evidence>
<dbReference type="Pfam" id="PF00207">
    <property type="entry name" value="A2M"/>
    <property type="match status" value="1"/>
</dbReference>
<dbReference type="InterPro" id="IPR013783">
    <property type="entry name" value="Ig-like_fold"/>
</dbReference>
<proteinExistence type="predicted"/>
<dbReference type="Gene3D" id="1.50.10.20">
    <property type="match status" value="1"/>
</dbReference>
<dbReference type="InterPro" id="IPR002890">
    <property type="entry name" value="MG2"/>
</dbReference>
<dbReference type="InterPro" id="IPR050473">
    <property type="entry name" value="A2M/Complement_sys"/>
</dbReference>
<sequence length="1600" mass="184145">MRFLLPWSVCLLAVLLGSADAQTREQIIQNTNGYQVERAPTYIIMAPRKVRPNQVFQIFATILRLEYSEISLRVSIIKGNTEFAETLMQFDQPGSRIMQMLMPANAQDGKYKLKVEGMLDGGQGGYAFFNETDLQFDAKQASVFIQMSKPIYRQGQTVHFRVIPILPDMTPMYGSLTIYVNDPTGFPVRRWLGLQTNAGGFVSQNFTLSDQPNYGNWSIQVDAYGFQYNKYFQVEEYWDPRFDVNVTTTPYVWDNMEYVRGRLNANITTGRPVTGSADVTLTLVPPNKAPYLQLLNNPLFANRQPWDFSMFPKLYRHYEYFKGTIDFEFARSDMMMRVREMFPVAMDLFGFECVFNVSVKDWWFNMTQHGFASTIIFDPSVQLVFIGDSVRTFKPDSVMTIYVAAMYLDGTPVKSDYRKIQITKRYTGSSVANSAITAPEEKIPINGVAQFDIEIPAGVDAVEITARYDYDVMTTKDMKATVYQSPSKSYIAVRTSTESPNVNEFMIFHVKTSHFVPKIFYQIVAQGNILIGDELEMISRHKTFAVALSREMVPTARIVVYYLQTSPEEMVVDTLNFFVNGTRSNPVYAEINKGKDFTLHTLEINAIAEPGSYVAFSAMPNDLYSRGMNDGLNENTLIDELVSYDEPARGSYRQLWRVSDTDYEYKFYPSTGYGIDANYTFKHSGLLVFSDATIYSVPDYCNWNIGERPCFLSGCYHINQTCDGKKDCPDWADEQGCPVPDPRYVDNRTMNMIYRVSRNLRFYEDSGWAWQERFVKPDGMVQMRVEHPRYPLTWIINGLSVSREKGLGLMQRPLRYDATRYMYIIVEAPEIIMRGEQIGVRVSVFNYWFNDDYLEVLLTMEDGGDNYKFVLVDEMGIVSAYKPKTTSGDHQTIVFLEPGESRDILMPIVSTLVQGEFTFTVTAQCLMERDYVTKKIRVLPDGVRNYYHTPYLIDMIRYGSETIPHLQINVPDQFVVPEVREHLYVPGSGLAQVSLFGDVVTPGFFKLYMNCEDIFRKPYGAGEMNMFNFAYNLLTLRFMKTNQQLPQETLSTALQYLNVGLQRQLSYMNLDGSFRMFQDDEESTSIWLSAFVAKTLHEARFGEWERDLFIPINLIDKIVVWLCSKQNETGAWYPEDQIFDRKFASVKAGSDALFGDPVPLTAYVLIALYKIEGDVSGAALTCIDKARTLASEYLLRESYNIDNEEVYFLAITAYALSLSQQKSRTIFDRLWNLKYQGNEIYFSNAAIPDNPSEFINALRYLNPRMEQSNDAYAVQATAYALMAHIKHNGMGLDQETKIQRDAMMRWLNYERNFIGGMASTQDTLIGMEALFEYTQVDPNRNVYNVLIKMEASSTPTWSTYFSLSKTNYTIMQSSYIPQGFTYGTIGVQAQGVGRSMMQLTTTVHVEYPWLLKKTVDEIQFFELTAENTRFTGRNDSIMEMTPCVRWVYTDRSQQSGLTVLEIDLPTGFVIMNHTLRDYVRSKQVPNLKRAEMYYNKVVFYFSHVDTSRTCVKFRADRWYPAGNGTIQHRYRVYDYYEPGMHNTSIWTTYNHFILNICYVCGSYQCPYCPYFNGADVLKATFTFVALVLGFLMKRFIVRTH</sequence>
<dbReference type="InterPro" id="IPR001599">
    <property type="entry name" value="Macroglobln_a2"/>
</dbReference>
<dbReference type="InterPro" id="IPR002172">
    <property type="entry name" value="LDrepeatLR_classA_rpt"/>
</dbReference>
<feature type="domain" description="Alpha-2-macroglobulin" evidence="5">
    <location>
        <begin position="767"/>
        <end position="858"/>
    </location>
</feature>
<dbReference type="SMART" id="SM00192">
    <property type="entry name" value="LDLa"/>
    <property type="match status" value="1"/>
</dbReference>
<evidence type="ECO:0000259" key="6">
    <source>
        <dbReference type="SMART" id="SM01361"/>
    </source>
</evidence>
<reference evidence="7" key="2">
    <citation type="submission" date="2020-11" db="EMBL/GenBank/DDBJ databases">
        <authorList>
            <person name="McCartney M.A."/>
            <person name="Auch B."/>
            <person name="Kono T."/>
            <person name="Mallez S."/>
            <person name="Becker A."/>
            <person name="Gohl D.M."/>
            <person name="Silverstein K.A.T."/>
            <person name="Koren S."/>
            <person name="Bechman K.B."/>
            <person name="Herman A."/>
            <person name="Abrahante J.E."/>
            <person name="Garbe J."/>
        </authorList>
    </citation>
    <scope>NUCLEOTIDE SEQUENCE</scope>
    <source>
        <strain evidence="7">Duluth1</strain>
        <tissue evidence="7">Whole animal</tissue>
    </source>
</reference>
<dbReference type="CDD" id="cd00112">
    <property type="entry name" value="LDLa"/>
    <property type="match status" value="1"/>
</dbReference>
<comment type="caution">
    <text evidence="7">The sequence shown here is derived from an EMBL/GenBank/DDBJ whole genome shotgun (WGS) entry which is preliminary data.</text>
</comment>
<evidence type="ECO:0000256" key="2">
    <source>
        <dbReference type="PROSITE-ProRule" id="PRU00124"/>
    </source>
</evidence>
<dbReference type="GO" id="GO:0004866">
    <property type="term" value="F:endopeptidase inhibitor activity"/>
    <property type="evidence" value="ECO:0007669"/>
    <property type="project" value="InterPro"/>
</dbReference>
<dbReference type="EMBL" id="JAIWYP010000009">
    <property type="protein sequence ID" value="KAH3772005.1"/>
    <property type="molecule type" value="Genomic_DNA"/>
</dbReference>
<feature type="domain" description="Alpha-2-macroglobulin bait region" evidence="4">
    <location>
        <begin position="491"/>
        <end position="626"/>
    </location>
</feature>
<dbReference type="Proteomes" id="UP000828390">
    <property type="component" value="Unassembled WGS sequence"/>
</dbReference>
<dbReference type="InterPro" id="IPR008930">
    <property type="entry name" value="Terpenoid_cyclase/PrenylTrfase"/>
</dbReference>
<dbReference type="SUPFAM" id="SSF48239">
    <property type="entry name" value="Terpenoid cyclases/Protein prenyltransferases"/>
    <property type="match status" value="1"/>
</dbReference>
<feature type="signal peptide" evidence="3">
    <location>
        <begin position="1"/>
        <end position="21"/>
    </location>
</feature>
<gene>
    <name evidence="7" type="ORF">DPMN_173336</name>
</gene>
<evidence type="ECO:0000256" key="1">
    <source>
        <dbReference type="ARBA" id="ARBA00023157"/>
    </source>
</evidence>
<keyword evidence="3" id="KW-0732">Signal</keyword>
<comment type="caution">
    <text evidence="2">Lacks conserved residue(s) required for the propagation of feature annotation.</text>
</comment>
<dbReference type="SMART" id="SM01359">
    <property type="entry name" value="A2M_N_2"/>
    <property type="match status" value="1"/>
</dbReference>
<dbReference type="Pfam" id="PF01835">
    <property type="entry name" value="MG2"/>
    <property type="match status" value="1"/>
</dbReference>
<dbReference type="Gene3D" id="2.60.40.690">
    <property type="entry name" value="Alpha-macroglobulin, receptor-binding domain"/>
    <property type="match status" value="1"/>
</dbReference>
<feature type="disulfide bond" evidence="2">
    <location>
        <begin position="722"/>
        <end position="737"/>
    </location>
</feature>
<evidence type="ECO:0000313" key="8">
    <source>
        <dbReference type="Proteomes" id="UP000828390"/>
    </source>
</evidence>
<accession>A0A9D4E4W8</accession>
<dbReference type="Gene3D" id="2.60.40.2950">
    <property type="match status" value="1"/>
</dbReference>
<dbReference type="PANTHER" id="PTHR11412">
    <property type="entry name" value="MACROGLOBULIN / COMPLEMENT"/>
    <property type="match status" value="1"/>
</dbReference>
<protein>
    <recommendedName>
        <fullName evidence="9">CD109 antigen</fullName>
    </recommendedName>
</protein>
<keyword evidence="1 2" id="KW-1015">Disulfide bond</keyword>
<dbReference type="InterPro" id="IPR036595">
    <property type="entry name" value="A-macroglobulin_rcpt-bd_sf"/>
</dbReference>
<dbReference type="InterPro" id="IPR009048">
    <property type="entry name" value="A-macroglobulin_rcpt-bd"/>
</dbReference>
<dbReference type="Gene3D" id="2.60.40.1930">
    <property type="match status" value="2"/>
</dbReference>
<dbReference type="OrthoDB" id="6359008at2759"/>
<dbReference type="Pfam" id="PF07703">
    <property type="entry name" value="A2M_BRD"/>
    <property type="match status" value="1"/>
</dbReference>
<dbReference type="Pfam" id="PF07678">
    <property type="entry name" value="TED_complement"/>
    <property type="match status" value="1"/>
</dbReference>
<dbReference type="Gene3D" id="2.60.40.10">
    <property type="entry name" value="Immunoglobulins"/>
    <property type="match status" value="2"/>
</dbReference>
<reference evidence="7" key="1">
    <citation type="journal article" date="2019" name="bioRxiv">
        <title>The Genome of the Zebra Mussel, Dreissena polymorpha: A Resource for Invasive Species Research.</title>
        <authorList>
            <person name="McCartney M.A."/>
            <person name="Auch B."/>
            <person name="Kono T."/>
            <person name="Mallez S."/>
            <person name="Zhang Y."/>
            <person name="Obille A."/>
            <person name="Becker A."/>
            <person name="Abrahante J.E."/>
            <person name="Garbe J."/>
            <person name="Badalamenti J.P."/>
            <person name="Herman A."/>
            <person name="Mangelson H."/>
            <person name="Liachko I."/>
            <person name="Sullivan S."/>
            <person name="Sone E.D."/>
            <person name="Koren S."/>
            <person name="Silverstein K.A.T."/>
            <person name="Beckman K.B."/>
            <person name="Gohl D.M."/>
        </authorList>
    </citation>
    <scope>NUCLEOTIDE SEQUENCE</scope>
    <source>
        <strain evidence="7">Duluth1</strain>
        <tissue evidence="7">Whole animal</tissue>
    </source>
</reference>
<dbReference type="PROSITE" id="PS50068">
    <property type="entry name" value="LDLRA_2"/>
    <property type="match status" value="1"/>
</dbReference>
<evidence type="ECO:0000259" key="5">
    <source>
        <dbReference type="SMART" id="SM01360"/>
    </source>
</evidence>
<feature type="domain" description="Alpha-macroglobulin receptor-binding" evidence="6">
    <location>
        <begin position="1455"/>
        <end position="1546"/>
    </location>
</feature>
<dbReference type="InterPro" id="IPR011626">
    <property type="entry name" value="Alpha-macroglobulin_TED"/>
</dbReference>
<dbReference type="SMART" id="SM01360">
    <property type="entry name" value="A2M"/>
    <property type="match status" value="1"/>
</dbReference>
<dbReference type="InterPro" id="IPR011625">
    <property type="entry name" value="A2M_N_BRD"/>
</dbReference>
<dbReference type="PANTHER" id="PTHR11412:SF146">
    <property type="entry name" value="CD109 ANTIGEN"/>
    <property type="match status" value="1"/>
</dbReference>
<feature type="chain" id="PRO_5039249747" description="CD109 antigen" evidence="3">
    <location>
        <begin position="22"/>
        <end position="1600"/>
    </location>
</feature>
<evidence type="ECO:0000313" key="7">
    <source>
        <dbReference type="EMBL" id="KAH3772005.1"/>
    </source>
</evidence>
<organism evidence="7 8">
    <name type="scientific">Dreissena polymorpha</name>
    <name type="common">Zebra mussel</name>
    <name type="synonym">Mytilus polymorpha</name>
    <dbReference type="NCBI Taxonomy" id="45954"/>
    <lineage>
        <taxon>Eukaryota</taxon>
        <taxon>Metazoa</taxon>
        <taxon>Spiralia</taxon>
        <taxon>Lophotrochozoa</taxon>
        <taxon>Mollusca</taxon>
        <taxon>Bivalvia</taxon>
        <taxon>Autobranchia</taxon>
        <taxon>Heteroconchia</taxon>
        <taxon>Euheterodonta</taxon>
        <taxon>Imparidentia</taxon>
        <taxon>Neoheterodontei</taxon>
        <taxon>Myida</taxon>
        <taxon>Dreissenoidea</taxon>
        <taxon>Dreissenidae</taxon>
        <taxon>Dreissena</taxon>
    </lineage>
</organism>
<dbReference type="InterPro" id="IPR036055">
    <property type="entry name" value="LDL_receptor-like_sf"/>
</dbReference>
<dbReference type="GO" id="GO:0005615">
    <property type="term" value="C:extracellular space"/>
    <property type="evidence" value="ECO:0007669"/>
    <property type="project" value="InterPro"/>
</dbReference>